<dbReference type="Proteomes" id="UP000799437">
    <property type="component" value="Unassembled WGS sequence"/>
</dbReference>
<name>A0A6A6W5L7_9PEZI</name>
<protein>
    <submittedName>
        <fullName evidence="1">Uncharacterized protein</fullName>
    </submittedName>
</protein>
<keyword evidence="2" id="KW-1185">Reference proteome</keyword>
<dbReference type="AlphaFoldDB" id="A0A6A6W5L7"/>
<proteinExistence type="predicted"/>
<dbReference type="RefSeq" id="XP_033599775.1">
    <property type="nucleotide sequence ID" value="XM_033741280.1"/>
</dbReference>
<evidence type="ECO:0000313" key="2">
    <source>
        <dbReference type="Proteomes" id="UP000799437"/>
    </source>
</evidence>
<dbReference type="GeneID" id="54482334"/>
<sequence>MGPMQLRQYTELPSHLSPLHFYSKLYSSSISRVCLNISMVSCCQSIRVLNELKTTFPRLSPVREPDPVPDLAIDLTVSRPMVAEYHIKTIPLLNHFETPANLPHTQHRPSTFINQSTGPLTTLLYDHYLNATSMHPTEYSSYDAGRGCVAGVSCPVSTGWVSNDNSDSFCFTHDGGSPEPSRALSTL</sequence>
<accession>A0A6A6W5L7</accession>
<reference evidence="1" key="1">
    <citation type="journal article" date="2020" name="Stud. Mycol.">
        <title>101 Dothideomycetes genomes: a test case for predicting lifestyles and emergence of pathogens.</title>
        <authorList>
            <person name="Haridas S."/>
            <person name="Albert R."/>
            <person name="Binder M."/>
            <person name="Bloem J."/>
            <person name="Labutti K."/>
            <person name="Salamov A."/>
            <person name="Andreopoulos B."/>
            <person name="Baker S."/>
            <person name="Barry K."/>
            <person name="Bills G."/>
            <person name="Bluhm B."/>
            <person name="Cannon C."/>
            <person name="Castanera R."/>
            <person name="Culley D."/>
            <person name="Daum C."/>
            <person name="Ezra D."/>
            <person name="Gonzalez J."/>
            <person name="Henrissat B."/>
            <person name="Kuo A."/>
            <person name="Liang C."/>
            <person name="Lipzen A."/>
            <person name="Lutzoni F."/>
            <person name="Magnuson J."/>
            <person name="Mondo S."/>
            <person name="Nolan M."/>
            <person name="Ohm R."/>
            <person name="Pangilinan J."/>
            <person name="Park H.-J."/>
            <person name="Ramirez L."/>
            <person name="Alfaro M."/>
            <person name="Sun H."/>
            <person name="Tritt A."/>
            <person name="Yoshinaga Y."/>
            <person name="Zwiers L.-H."/>
            <person name="Turgeon B."/>
            <person name="Goodwin S."/>
            <person name="Spatafora J."/>
            <person name="Crous P."/>
            <person name="Grigoriev I."/>
        </authorList>
    </citation>
    <scope>NUCLEOTIDE SEQUENCE</scope>
    <source>
        <strain evidence="1">CBS 121739</strain>
    </source>
</reference>
<gene>
    <name evidence="1" type="ORF">EJ05DRAFT_386503</name>
</gene>
<organism evidence="1 2">
    <name type="scientific">Pseudovirgaria hyperparasitica</name>
    <dbReference type="NCBI Taxonomy" id="470096"/>
    <lineage>
        <taxon>Eukaryota</taxon>
        <taxon>Fungi</taxon>
        <taxon>Dikarya</taxon>
        <taxon>Ascomycota</taxon>
        <taxon>Pezizomycotina</taxon>
        <taxon>Dothideomycetes</taxon>
        <taxon>Dothideomycetes incertae sedis</taxon>
        <taxon>Acrospermales</taxon>
        <taxon>Acrospermaceae</taxon>
        <taxon>Pseudovirgaria</taxon>
    </lineage>
</organism>
<evidence type="ECO:0000313" key="1">
    <source>
        <dbReference type="EMBL" id="KAF2757324.1"/>
    </source>
</evidence>
<dbReference type="EMBL" id="ML996573">
    <property type="protein sequence ID" value="KAF2757324.1"/>
    <property type="molecule type" value="Genomic_DNA"/>
</dbReference>